<dbReference type="HOGENOM" id="CLU_2199472_0_0_1"/>
<dbReference type="EMBL" id="JH816736">
    <property type="protein sequence ID" value="EKC25572.1"/>
    <property type="molecule type" value="Genomic_DNA"/>
</dbReference>
<proteinExistence type="predicted"/>
<dbReference type="AlphaFoldDB" id="K1PNJ7"/>
<organism evidence="2">
    <name type="scientific">Magallana gigas</name>
    <name type="common">Pacific oyster</name>
    <name type="synonym">Crassostrea gigas</name>
    <dbReference type="NCBI Taxonomy" id="29159"/>
    <lineage>
        <taxon>Eukaryota</taxon>
        <taxon>Metazoa</taxon>
        <taxon>Spiralia</taxon>
        <taxon>Lophotrochozoa</taxon>
        <taxon>Mollusca</taxon>
        <taxon>Bivalvia</taxon>
        <taxon>Autobranchia</taxon>
        <taxon>Pteriomorphia</taxon>
        <taxon>Ostreida</taxon>
        <taxon>Ostreoidea</taxon>
        <taxon>Ostreidae</taxon>
        <taxon>Magallana</taxon>
    </lineage>
</organism>
<evidence type="ECO:0000313" key="2">
    <source>
        <dbReference type="EMBL" id="EKC25572.1"/>
    </source>
</evidence>
<feature type="region of interest" description="Disordered" evidence="1">
    <location>
        <begin position="1"/>
        <end position="57"/>
    </location>
</feature>
<protein>
    <submittedName>
        <fullName evidence="2">Uncharacterized protein</fullName>
    </submittedName>
</protein>
<feature type="compositionally biased region" description="Basic and acidic residues" evidence="1">
    <location>
        <begin position="40"/>
        <end position="55"/>
    </location>
</feature>
<accession>K1PNJ7</accession>
<sequence>MVYKHGEDETCYANPKKPSSSGHTSSTEADGVEITVPNCEKGDHDQPKGVKEGTHLRPRKRVGLACLHREGVDDQNEAEDRYHELEGVEIEKIFNHERRIQPHFGQIR</sequence>
<name>K1PNJ7_MAGGI</name>
<gene>
    <name evidence="2" type="ORF">CGI_10016042</name>
</gene>
<evidence type="ECO:0000256" key="1">
    <source>
        <dbReference type="SAM" id="MobiDB-lite"/>
    </source>
</evidence>
<dbReference type="InParanoid" id="K1PNJ7"/>
<feature type="compositionally biased region" description="Polar residues" evidence="1">
    <location>
        <begin position="17"/>
        <end position="28"/>
    </location>
</feature>
<reference evidence="2" key="1">
    <citation type="journal article" date="2012" name="Nature">
        <title>The oyster genome reveals stress adaptation and complexity of shell formation.</title>
        <authorList>
            <person name="Zhang G."/>
            <person name="Fang X."/>
            <person name="Guo X."/>
            <person name="Li L."/>
            <person name="Luo R."/>
            <person name="Xu F."/>
            <person name="Yang P."/>
            <person name="Zhang L."/>
            <person name="Wang X."/>
            <person name="Qi H."/>
            <person name="Xiong Z."/>
            <person name="Que H."/>
            <person name="Xie Y."/>
            <person name="Holland P.W."/>
            <person name="Paps J."/>
            <person name="Zhu Y."/>
            <person name="Wu F."/>
            <person name="Chen Y."/>
            <person name="Wang J."/>
            <person name="Peng C."/>
            <person name="Meng J."/>
            <person name="Yang L."/>
            <person name="Liu J."/>
            <person name="Wen B."/>
            <person name="Zhang N."/>
            <person name="Huang Z."/>
            <person name="Zhu Q."/>
            <person name="Feng Y."/>
            <person name="Mount A."/>
            <person name="Hedgecock D."/>
            <person name="Xu Z."/>
            <person name="Liu Y."/>
            <person name="Domazet-Loso T."/>
            <person name="Du Y."/>
            <person name="Sun X."/>
            <person name="Zhang S."/>
            <person name="Liu B."/>
            <person name="Cheng P."/>
            <person name="Jiang X."/>
            <person name="Li J."/>
            <person name="Fan D."/>
            <person name="Wang W."/>
            <person name="Fu W."/>
            <person name="Wang T."/>
            <person name="Wang B."/>
            <person name="Zhang J."/>
            <person name="Peng Z."/>
            <person name="Li Y."/>
            <person name="Li N."/>
            <person name="Wang J."/>
            <person name="Chen M."/>
            <person name="He Y."/>
            <person name="Tan F."/>
            <person name="Song X."/>
            <person name="Zheng Q."/>
            <person name="Huang R."/>
            <person name="Yang H."/>
            <person name="Du X."/>
            <person name="Chen L."/>
            <person name="Yang M."/>
            <person name="Gaffney P.M."/>
            <person name="Wang S."/>
            <person name="Luo L."/>
            <person name="She Z."/>
            <person name="Ming Y."/>
            <person name="Huang W."/>
            <person name="Zhang S."/>
            <person name="Huang B."/>
            <person name="Zhang Y."/>
            <person name="Qu T."/>
            <person name="Ni P."/>
            <person name="Miao G."/>
            <person name="Wang J."/>
            <person name="Wang Q."/>
            <person name="Steinberg C.E."/>
            <person name="Wang H."/>
            <person name="Li N."/>
            <person name="Qian L."/>
            <person name="Zhang G."/>
            <person name="Li Y."/>
            <person name="Yang H."/>
            <person name="Liu X."/>
            <person name="Wang J."/>
            <person name="Yin Y."/>
            <person name="Wang J."/>
        </authorList>
    </citation>
    <scope>NUCLEOTIDE SEQUENCE [LARGE SCALE GENOMIC DNA]</scope>
    <source>
        <strain evidence="2">05x7-T-G4-1.051#20</strain>
    </source>
</reference>